<dbReference type="PROSITE" id="PS51898">
    <property type="entry name" value="TYR_RECOMBINASE"/>
    <property type="match status" value="1"/>
</dbReference>
<protein>
    <submittedName>
        <fullName evidence="10">Site-specific integrase</fullName>
    </submittedName>
</protein>
<dbReference type="InterPro" id="IPR011010">
    <property type="entry name" value="DNA_brk_join_enz"/>
</dbReference>
<sequence length="377" mass="42613">MSRRGTNIRKRADGRWEGRYYIVDTAGSKKCKSVYGHSYKEVTERLLSAKAASLNQTIAPKQSAITVKEVAEKWLKSIASSRKCSTIQKYSTIYNKYIKPNWGESVIDQLNHNEILKLLPETAGESVTKSILCIFNSILAYGAATYGTVEIHLSYRAKRSSVTSSNNINTINTTDQQKLTEYLLTELDIYKLGILLCLFMGLRLGEICALKWEDIDMISRTLHVNRTVQRLPVDTVHTSGSSQNNHTATRKTSLYIDSPKTSNSLREIPIPDFIYDKLSDYYNTSIKGDSYFLKKNQPMDPRTYQNRFHIYIREAGIGNTHFHALRHTFATNCISSGADAKSVSEILGHSNVNITLNRYVHPNLETKRSAINSIVIP</sequence>
<dbReference type="InterPro" id="IPR010998">
    <property type="entry name" value="Integrase_recombinase_N"/>
</dbReference>
<dbReference type="Gene3D" id="1.10.150.130">
    <property type="match status" value="1"/>
</dbReference>
<evidence type="ECO:0000256" key="1">
    <source>
        <dbReference type="ARBA" id="ARBA00003283"/>
    </source>
</evidence>
<dbReference type="Pfam" id="PF14659">
    <property type="entry name" value="Phage_int_SAM_3"/>
    <property type="match status" value="1"/>
</dbReference>
<dbReference type="Proteomes" id="UP000283683">
    <property type="component" value="Unassembled WGS sequence"/>
</dbReference>
<dbReference type="PANTHER" id="PTHR30349">
    <property type="entry name" value="PHAGE INTEGRASE-RELATED"/>
    <property type="match status" value="1"/>
</dbReference>
<dbReference type="Gene3D" id="1.10.443.10">
    <property type="entry name" value="Intergrase catalytic core"/>
    <property type="match status" value="1"/>
</dbReference>
<name>A0A396FJK8_9FIRM</name>
<evidence type="ECO:0000313" key="11">
    <source>
        <dbReference type="Proteomes" id="UP000266698"/>
    </source>
</evidence>
<evidence type="ECO:0000256" key="5">
    <source>
        <dbReference type="ARBA" id="ARBA00023172"/>
    </source>
</evidence>
<keyword evidence="3" id="KW-0229">DNA integration</keyword>
<comment type="similarity">
    <text evidence="2">Belongs to the 'phage' integrase family.</text>
</comment>
<dbReference type="SUPFAM" id="SSF56349">
    <property type="entry name" value="DNA breaking-rejoining enzymes"/>
    <property type="match status" value="1"/>
</dbReference>
<proteinExistence type="inferred from homology"/>
<organism evidence="10 11">
    <name type="scientific">Agathobacter rectalis</name>
    <dbReference type="NCBI Taxonomy" id="39491"/>
    <lineage>
        <taxon>Bacteria</taxon>
        <taxon>Bacillati</taxon>
        <taxon>Bacillota</taxon>
        <taxon>Clostridia</taxon>
        <taxon>Lachnospirales</taxon>
        <taxon>Lachnospiraceae</taxon>
        <taxon>Agathobacter</taxon>
    </lineage>
</organism>
<dbReference type="AlphaFoldDB" id="A0A396FJK8"/>
<dbReference type="GO" id="GO:0015074">
    <property type="term" value="P:DNA integration"/>
    <property type="evidence" value="ECO:0007669"/>
    <property type="project" value="UniProtKB-KW"/>
</dbReference>
<gene>
    <name evidence="10" type="ORF">DW001_01305</name>
    <name evidence="9" type="ORF">DW775_14440</name>
    <name evidence="8" type="ORF">DWV45_14295</name>
    <name evidence="7" type="ORF">G4319_13125</name>
</gene>
<dbReference type="InterPro" id="IPR004107">
    <property type="entry name" value="Integrase_SAM-like_N"/>
</dbReference>
<dbReference type="EMBL" id="QSAZ01000018">
    <property type="protein sequence ID" value="RGW85282.1"/>
    <property type="molecule type" value="Genomic_DNA"/>
</dbReference>
<dbReference type="CDD" id="cd01189">
    <property type="entry name" value="INT_ICEBs1_C_like"/>
    <property type="match status" value="1"/>
</dbReference>
<dbReference type="InterPro" id="IPR050090">
    <property type="entry name" value="Tyrosine_recombinase_XerCD"/>
</dbReference>
<dbReference type="GO" id="GO:0006310">
    <property type="term" value="P:DNA recombination"/>
    <property type="evidence" value="ECO:0007669"/>
    <property type="project" value="UniProtKB-KW"/>
</dbReference>
<dbReference type="EMBL" id="QRPB01000001">
    <property type="protein sequence ID" value="RHL83348.1"/>
    <property type="molecule type" value="Genomic_DNA"/>
</dbReference>
<evidence type="ECO:0000256" key="3">
    <source>
        <dbReference type="ARBA" id="ARBA00022908"/>
    </source>
</evidence>
<reference evidence="11 12" key="1">
    <citation type="submission" date="2018-08" db="EMBL/GenBank/DDBJ databases">
        <title>A genome reference for cultivated species of the human gut microbiota.</title>
        <authorList>
            <person name="Zou Y."/>
            <person name="Xue W."/>
            <person name="Luo G."/>
        </authorList>
    </citation>
    <scope>NUCLEOTIDE SEQUENCE [LARGE SCALE GENOMIC DNA]</scope>
    <source>
        <strain evidence="8 12">AF06-19</strain>
        <strain evidence="10 11">AF36-2BH</strain>
        <strain evidence="9 13">AM30-13AC</strain>
    </source>
</reference>
<dbReference type="EMBL" id="JAAILW010000032">
    <property type="protein sequence ID" value="NSC28254.1"/>
    <property type="molecule type" value="Genomic_DNA"/>
</dbReference>
<evidence type="ECO:0000313" key="12">
    <source>
        <dbReference type="Proteomes" id="UP000283683"/>
    </source>
</evidence>
<reference evidence="7" key="2">
    <citation type="journal article" date="2020" name="Cell Host Microbe">
        <title>Functional and Genomic Variation between Human-Derived Isolates of Lachnospiraceae Reveals Inter- and Intra-Species Diversity.</title>
        <authorList>
            <person name="Sorbara M.T."/>
            <person name="Littmann E.R."/>
            <person name="Fontana E."/>
            <person name="Moody T.U."/>
            <person name="Kohout C.E."/>
            <person name="Gjonbalaj M."/>
            <person name="Eaton V."/>
            <person name="Seok R."/>
            <person name="Leiner I.M."/>
            <person name="Pamer E.G."/>
        </authorList>
    </citation>
    <scope>NUCLEOTIDE SEQUENCE</scope>
    <source>
        <strain evidence="7">MSK.17.79</strain>
    </source>
</reference>
<dbReference type="Proteomes" id="UP000284835">
    <property type="component" value="Unassembled WGS sequence"/>
</dbReference>
<comment type="function">
    <text evidence="1">Site-specific tyrosine recombinase, which acts by catalyzing the cutting and rejoining of the recombining DNA molecules.</text>
</comment>
<evidence type="ECO:0000313" key="13">
    <source>
        <dbReference type="Proteomes" id="UP000284835"/>
    </source>
</evidence>
<evidence type="ECO:0000313" key="10">
    <source>
        <dbReference type="EMBL" id="RHL83348.1"/>
    </source>
</evidence>
<dbReference type="EMBL" id="QSJS01000029">
    <property type="protein sequence ID" value="RHD90679.1"/>
    <property type="molecule type" value="Genomic_DNA"/>
</dbReference>
<dbReference type="Proteomes" id="UP001193670">
    <property type="component" value="Unassembled WGS sequence"/>
</dbReference>
<evidence type="ECO:0000313" key="9">
    <source>
        <dbReference type="EMBL" id="RHD90679.1"/>
    </source>
</evidence>
<dbReference type="Proteomes" id="UP000266698">
    <property type="component" value="Unassembled WGS sequence"/>
</dbReference>
<keyword evidence="5" id="KW-0233">DNA recombination</keyword>
<evidence type="ECO:0000256" key="4">
    <source>
        <dbReference type="ARBA" id="ARBA00023125"/>
    </source>
</evidence>
<dbReference type="PANTHER" id="PTHR30349:SF64">
    <property type="entry name" value="PROPHAGE INTEGRASE INTD-RELATED"/>
    <property type="match status" value="1"/>
</dbReference>
<evidence type="ECO:0000313" key="7">
    <source>
        <dbReference type="EMBL" id="NSC28254.1"/>
    </source>
</evidence>
<evidence type="ECO:0000259" key="6">
    <source>
        <dbReference type="PROSITE" id="PS51898"/>
    </source>
</evidence>
<keyword evidence="4" id="KW-0238">DNA-binding</keyword>
<evidence type="ECO:0000313" key="8">
    <source>
        <dbReference type="EMBL" id="RGW85282.1"/>
    </source>
</evidence>
<evidence type="ECO:0000256" key="2">
    <source>
        <dbReference type="ARBA" id="ARBA00008857"/>
    </source>
</evidence>
<reference evidence="7" key="3">
    <citation type="submission" date="2020-02" db="EMBL/GenBank/DDBJ databases">
        <authorList>
            <person name="Littmann E."/>
            <person name="Sorbara M."/>
        </authorList>
    </citation>
    <scope>NUCLEOTIDE SEQUENCE</scope>
    <source>
        <strain evidence="7">MSK.17.79</strain>
    </source>
</reference>
<comment type="caution">
    <text evidence="10">The sequence shown here is derived from an EMBL/GenBank/DDBJ whole genome shotgun (WGS) entry which is preliminary data.</text>
</comment>
<dbReference type="GO" id="GO:0003677">
    <property type="term" value="F:DNA binding"/>
    <property type="evidence" value="ECO:0007669"/>
    <property type="project" value="UniProtKB-KW"/>
</dbReference>
<feature type="domain" description="Tyr recombinase" evidence="6">
    <location>
        <begin position="166"/>
        <end position="372"/>
    </location>
</feature>
<dbReference type="Pfam" id="PF00589">
    <property type="entry name" value="Phage_integrase"/>
    <property type="match status" value="1"/>
</dbReference>
<dbReference type="InterPro" id="IPR013762">
    <property type="entry name" value="Integrase-like_cat_sf"/>
</dbReference>
<dbReference type="InterPro" id="IPR002104">
    <property type="entry name" value="Integrase_catalytic"/>
</dbReference>
<accession>A0A396FJK8</accession>
<dbReference type="RefSeq" id="WP_118084435.1">
    <property type="nucleotide sequence ID" value="NZ_DAWDEU010000016.1"/>
</dbReference>